<evidence type="ECO:0000256" key="1">
    <source>
        <dbReference type="SAM" id="MobiDB-lite"/>
    </source>
</evidence>
<feature type="region of interest" description="Disordered" evidence="1">
    <location>
        <begin position="22"/>
        <end position="46"/>
    </location>
</feature>
<dbReference type="Proteomes" id="UP000054241">
    <property type="component" value="Unassembled WGS sequence"/>
</dbReference>
<proteinExistence type="predicted"/>
<keyword evidence="4" id="KW-1185">Reference proteome</keyword>
<reference evidence="3 4" key="1">
    <citation type="submission" date="2015-10" db="EMBL/GenBank/DDBJ databases">
        <title>Draft genome sequence of Streptomyces cellostaticus DSM 40189, type strain for the species Streptomyces cellostaticus.</title>
        <authorList>
            <person name="Ruckert C."/>
            <person name="Winkler A."/>
            <person name="Kalinowski J."/>
            <person name="Kampfer P."/>
            <person name="Glaeser S."/>
        </authorList>
    </citation>
    <scope>NUCLEOTIDE SEQUENCE [LARGE SCALE GENOMIC DNA]</scope>
    <source>
        <strain evidence="3 4">DSM 40189</strain>
    </source>
</reference>
<protein>
    <submittedName>
        <fullName evidence="3">Uncharacterized protein</fullName>
    </submittedName>
</protein>
<dbReference type="STRING" id="67285.AQI88_35715"/>
<keyword evidence="2" id="KW-1133">Transmembrane helix</keyword>
<feature type="transmembrane region" description="Helical" evidence="2">
    <location>
        <begin position="53"/>
        <end position="72"/>
    </location>
</feature>
<organism evidence="3 4">
    <name type="scientific">Streptomyces cellostaticus</name>
    <dbReference type="NCBI Taxonomy" id="67285"/>
    <lineage>
        <taxon>Bacteria</taxon>
        <taxon>Bacillati</taxon>
        <taxon>Actinomycetota</taxon>
        <taxon>Actinomycetes</taxon>
        <taxon>Kitasatosporales</taxon>
        <taxon>Streptomycetaceae</taxon>
        <taxon>Streptomyces</taxon>
    </lineage>
</organism>
<sequence length="114" mass="11692">MNTSGTGTAPTPVEERLRAALAARAQSVGPADLRPLHPPAGSARPRRAHLRRVAVGLLALAAVAALVFFVTLRSAPARPAEPAHSPRPTTSTPSPVPSPIHPTTAEPSPSSPKP</sequence>
<evidence type="ECO:0000313" key="3">
    <source>
        <dbReference type="EMBL" id="KUM91611.1"/>
    </source>
</evidence>
<accession>A0A124HBL5</accession>
<dbReference type="RefSeq" id="WP_067007845.1">
    <property type="nucleotide sequence ID" value="NZ_BNDU01000004.1"/>
</dbReference>
<name>A0A124HBL5_9ACTN</name>
<comment type="caution">
    <text evidence="3">The sequence shown here is derived from an EMBL/GenBank/DDBJ whole genome shotgun (WGS) entry which is preliminary data.</text>
</comment>
<dbReference type="AlphaFoldDB" id="A0A124HBL5"/>
<gene>
    <name evidence="3" type="ORF">AQI88_35715</name>
</gene>
<keyword evidence="2" id="KW-0472">Membrane</keyword>
<feature type="region of interest" description="Disordered" evidence="1">
    <location>
        <begin position="77"/>
        <end position="114"/>
    </location>
</feature>
<keyword evidence="2" id="KW-0812">Transmembrane</keyword>
<evidence type="ECO:0000313" key="4">
    <source>
        <dbReference type="Proteomes" id="UP000054241"/>
    </source>
</evidence>
<evidence type="ECO:0000256" key="2">
    <source>
        <dbReference type="SAM" id="Phobius"/>
    </source>
</evidence>
<dbReference type="EMBL" id="LMWL01000070">
    <property type="protein sequence ID" value="KUM91611.1"/>
    <property type="molecule type" value="Genomic_DNA"/>
</dbReference>